<dbReference type="WBParaSite" id="NBR_0000398901-mRNA-1">
    <property type="protein sequence ID" value="NBR_0000398901-mRNA-1"/>
    <property type="gene ID" value="NBR_0000398901"/>
</dbReference>
<gene>
    <name evidence="1" type="ORF">NBR_LOCUS3991</name>
</gene>
<dbReference type="EMBL" id="UYSL01006742">
    <property type="protein sequence ID" value="VDL67580.1"/>
    <property type="molecule type" value="Genomic_DNA"/>
</dbReference>
<reference evidence="3" key="1">
    <citation type="submission" date="2017-02" db="UniProtKB">
        <authorList>
            <consortium name="WormBaseParasite"/>
        </authorList>
    </citation>
    <scope>IDENTIFICATION</scope>
</reference>
<keyword evidence="2" id="KW-1185">Reference proteome</keyword>
<evidence type="ECO:0000313" key="3">
    <source>
        <dbReference type="WBParaSite" id="NBR_0000398901-mRNA-1"/>
    </source>
</evidence>
<dbReference type="STRING" id="27835.A0A0N4XN87"/>
<dbReference type="AlphaFoldDB" id="A0A0N4XN87"/>
<sequence>MLVESNGEKLYKLVSETDISNTISEYHKQRPIGLGNKPVNERPNPFKTGILEEKQNEAEPDHDSLQLLAYRQICLVPIQTVLALENATSLLPQVIDSVKKLILATPDVTIRHLAVQIIDMIMSN</sequence>
<dbReference type="Proteomes" id="UP000271162">
    <property type="component" value="Unassembled WGS sequence"/>
</dbReference>
<reference evidence="1 2" key="2">
    <citation type="submission" date="2018-11" db="EMBL/GenBank/DDBJ databases">
        <authorList>
            <consortium name="Pathogen Informatics"/>
        </authorList>
    </citation>
    <scope>NUCLEOTIDE SEQUENCE [LARGE SCALE GENOMIC DNA]</scope>
</reference>
<evidence type="ECO:0000313" key="1">
    <source>
        <dbReference type="EMBL" id="VDL67580.1"/>
    </source>
</evidence>
<proteinExistence type="predicted"/>
<name>A0A0N4XN87_NIPBR</name>
<protein>
    <submittedName>
        <fullName evidence="3">DUF3385 domain-containing protein</fullName>
    </submittedName>
</protein>
<organism evidence="3">
    <name type="scientific">Nippostrongylus brasiliensis</name>
    <name type="common">Rat hookworm</name>
    <dbReference type="NCBI Taxonomy" id="27835"/>
    <lineage>
        <taxon>Eukaryota</taxon>
        <taxon>Metazoa</taxon>
        <taxon>Ecdysozoa</taxon>
        <taxon>Nematoda</taxon>
        <taxon>Chromadorea</taxon>
        <taxon>Rhabditida</taxon>
        <taxon>Rhabditina</taxon>
        <taxon>Rhabditomorpha</taxon>
        <taxon>Strongyloidea</taxon>
        <taxon>Heligmosomidae</taxon>
        <taxon>Nippostrongylus</taxon>
    </lineage>
</organism>
<accession>A0A0N4XN87</accession>
<evidence type="ECO:0000313" key="2">
    <source>
        <dbReference type="Proteomes" id="UP000271162"/>
    </source>
</evidence>